<dbReference type="SUPFAM" id="SSF47616">
    <property type="entry name" value="GST C-terminal domain-like"/>
    <property type="match status" value="1"/>
</dbReference>
<dbReference type="SFLD" id="SFLDS00019">
    <property type="entry name" value="Glutathione_Transferase_(cytos"/>
    <property type="match status" value="1"/>
</dbReference>
<dbReference type="PANTHER" id="PTHR44051:SF21">
    <property type="entry name" value="GLUTATHIONE S-TRANSFERASE FAMILY PROTEIN"/>
    <property type="match status" value="1"/>
</dbReference>
<evidence type="ECO:0000313" key="3">
    <source>
        <dbReference type="EMBL" id="MEK8027584.1"/>
    </source>
</evidence>
<dbReference type="CDD" id="cd03207">
    <property type="entry name" value="GST_C_8"/>
    <property type="match status" value="1"/>
</dbReference>
<protein>
    <submittedName>
        <fullName evidence="3">Glutathione S-transferase family protein</fullName>
    </submittedName>
</protein>
<comment type="similarity">
    <text evidence="1">Belongs to the GST superfamily.</text>
</comment>
<dbReference type="Proteomes" id="UP001368500">
    <property type="component" value="Unassembled WGS sequence"/>
</dbReference>
<dbReference type="InterPro" id="IPR036249">
    <property type="entry name" value="Thioredoxin-like_sf"/>
</dbReference>
<dbReference type="Pfam" id="PF00043">
    <property type="entry name" value="GST_C"/>
    <property type="match status" value="1"/>
</dbReference>
<dbReference type="Gene3D" id="1.20.1050.10">
    <property type="match status" value="1"/>
</dbReference>
<dbReference type="Gene3D" id="3.40.30.10">
    <property type="entry name" value="Glutaredoxin"/>
    <property type="match status" value="1"/>
</dbReference>
<dbReference type="SFLD" id="SFLDG00358">
    <property type="entry name" value="Main_(cytGST)"/>
    <property type="match status" value="1"/>
</dbReference>
<dbReference type="Pfam" id="PF02798">
    <property type="entry name" value="GST_N"/>
    <property type="match status" value="1"/>
</dbReference>
<dbReference type="SUPFAM" id="SSF52833">
    <property type="entry name" value="Thioredoxin-like"/>
    <property type="match status" value="1"/>
</dbReference>
<dbReference type="EMBL" id="JBBUTF010000015">
    <property type="protein sequence ID" value="MEK8027584.1"/>
    <property type="molecule type" value="Genomic_DNA"/>
</dbReference>
<organism evidence="3 4">
    <name type="scientific">Pseudaquabacterium rugosum</name>
    <dbReference type="NCBI Taxonomy" id="2984194"/>
    <lineage>
        <taxon>Bacteria</taxon>
        <taxon>Pseudomonadati</taxon>
        <taxon>Pseudomonadota</taxon>
        <taxon>Betaproteobacteria</taxon>
        <taxon>Burkholderiales</taxon>
        <taxon>Sphaerotilaceae</taxon>
        <taxon>Pseudaquabacterium</taxon>
    </lineage>
</organism>
<dbReference type="InterPro" id="IPR004046">
    <property type="entry name" value="GST_C"/>
</dbReference>
<evidence type="ECO:0000259" key="2">
    <source>
        <dbReference type="PROSITE" id="PS50404"/>
    </source>
</evidence>
<keyword evidence="4" id="KW-1185">Reference proteome</keyword>
<gene>
    <name evidence="3" type="ORF">AACH11_16595</name>
</gene>
<dbReference type="InterPro" id="IPR036282">
    <property type="entry name" value="Glutathione-S-Trfase_C_sf"/>
</dbReference>
<dbReference type="CDD" id="cd03046">
    <property type="entry name" value="GST_N_GTT1_like"/>
    <property type="match status" value="1"/>
</dbReference>
<dbReference type="InterPro" id="IPR004045">
    <property type="entry name" value="Glutathione_S-Trfase_N"/>
</dbReference>
<accession>A0ABU9BEQ7</accession>
<dbReference type="PROSITE" id="PS50404">
    <property type="entry name" value="GST_NTER"/>
    <property type="match status" value="1"/>
</dbReference>
<reference evidence="3 4" key="1">
    <citation type="submission" date="2024-04" db="EMBL/GenBank/DDBJ databases">
        <title>Novel species of the genus Ideonella isolated from streams.</title>
        <authorList>
            <person name="Lu H."/>
        </authorList>
    </citation>
    <scope>NUCLEOTIDE SEQUENCE [LARGE SCALE GENOMIC DNA]</scope>
    <source>
        <strain evidence="3 4">BYS139W</strain>
    </source>
</reference>
<evidence type="ECO:0000256" key="1">
    <source>
        <dbReference type="RuleBase" id="RU003494"/>
    </source>
</evidence>
<dbReference type="InterPro" id="IPR040079">
    <property type="entry name" value="Glutathione_S-Trfase"/>
</dbReference>
<comment type="caution">
    <text evidence="3">The sequence shown here is derived from an EMBL/GenBank/DDBJ whole genome shotgun (WGS) entry which is preliminary data.</text>
</comment>
<sequence length="208" mass="23181">MSDPARHVVLHYAMPSRACGVRMLLEELRADYALSVMDLKAGEQLRPAFLALNPLGKVPTLQHGEVIVTEQPAIYLYLAELYGECGLSPRVGDPLRGAYLRWMVFYGSAFEPALIDKVQGRDPGRRTASPYGDHERVIEAVRAQLARGPWMLGERYTAVDVLWGSALGWTRRFGMLPALPEIDDYVTRFESRPAVQHARTLDAALMAA</sequence>
<dbReference type="PANTHER" id="PTHR44051">
    <property type="entry name" value="GLUTATHIONE S-TRANSFERASE-RELATED"/>
    <property type="match status" value="1"/>
</dbReference>
<dbReference type="RefSeq" id="WP_341375366.1">
    <property type="nucleotide sequence ID" value="NZ_JBBUTF010000015.1"/>
</dbReference>
<proteinExistence type="inferred from homology"/>
<feature type="domain" description="GST N-terminal" evidence="2">
    <location>
        <begin position="5"/>
        <end position="86"/>
    </location>
</feature>
<dbReference type="SFLD" id="SFLDG01150">
    <property type="entry name" value="Main.1:_Beta-like"/>
    <property type="match status" value="1"/>
</dbReference>
<name>A0ABU9BEQ7_9BURK</name>
<evidence type="ECO:0000313" key="4">
    <source>
        <dbReference type="Proteomes" id="UP001368500"/>
    </source>
</evidence>